<evidence type="ECO:0000256" key="5">
    <source>
        <dbReference type="ARBA" id="ARBA00017509"/>
    </source>
</evidence>
<dbReference type="Proteomes" id="UP001200034">
    <property type="component" value="Unassembled WGS sequence"/>
</dbReference>
<evidence type="ECO:0000256" key="6">
    <source>
        <dbReference type="ARBA" id="ARBA00022448"/>
    </source>
</evidence>
<evidence type="ECO:0000256" key="9">
    <source>
        <dbReference type="SAM" id="MobiDB-lite"/>
    </source>
</evidence>
<evidence type="ECO:0000256" key="2">
    <source>
        <dbReference type="ARBA" id="ARBA00004556"/>
    </source>
</evidence>
<sequence>MKEFDDFNFSVDKYTKELTRECVGGSDLQQRKKEIEAYNEQTSATLKQTCKKNYMQFIQTAKEISRELHLTIVFLFLSIISVSITDLESEMYQLSHILIEQRNILATMTDGKTNSHLNAADSVEAAESSAAVATEDVENSHATRAVKEMVQGFNGNLEGKTFLNEGALIELDGNDYRPIQRVFFFLFNDVLIVCKVKHDKRLEFLTEYDPKKIAVINIKDLDGVKNAINIITPDGSKIYQSITAAGKTEWIEKLEEAFRFDQQKKSKKGQAPQPPGRAKQQQQQQQQTPEKLPEQSPTDSQPKSLEDETPEWLSTASEELQTLVAQRHFEDAQALIKRTQDFLRVADNKKKLPQAAAIESKVKQQEQKLTNVLIQELSNSHNRNLQIALRAARRPLKILVEMGRSRQASATLLKVCTVSLRVAQREARRNNAEISELFFCDLTQVACDFLSAFEQQPACVSGEYNSHISVEHLLMLSLSALVVWCNAELQYFASQLIKHYLTKGTSLEAVAKCVERVRKPATKLTEIGLDISYHLEGLLRTTLESLIEESKQRLLDAVGRTEESWQPYNLQTKSNLKRLLHELDTLGIDMRAQTTGDTWLNLTQSTLVFVRQFLQLTDYCGCLAKGEALMQSLEQLLRDLFLAQHALKPPSDMAVDPNFVMKNKIFLVDNLLPIAIDKFRQISGRQCETLRELHTKLARQQGAPLPRQRSVYTTDVF</sequence>
<comment type="similarity">
    <text evidence="4">Belongs to the EXO84 family.</text>
</comment>
<dbReference type="FunFam" id="2.30.29.30:FF:000376">
    <property type="entry name" value="Exocyst complex component 8"/>
    <property type="match status" value="1"/>
</dbReference>
<dbReference type="AlphaFoldDB" id="A0AAD4PHR4"/>
<dbReference type="GO" id="GO:0000145">
    <property type="term" value="C:exocyst"/>
    <property type="evidence" value="ECO:0007669"/>
    <property type="project" value="InterPro"/>
</dbReference>
<protein>
    <recommendedName>
        <fullName evidence="5">Exocyst complex component 8</fullName>
    </recommendedName>
</protein>
<dbReference type="InterPro" id="IPR016159">
    <property type="entry name" value="Cullin_repeat-like_dom_sf"/>
</dbReference>
<gene>
    <name evidence="11" type="ORF">KR093_003672</name>
</gene>
<evidence type="ECO:0000259" key="10">
    <source>
        <dbReference type="PROSITE" id="PS50003"/>
    </source>
</evidence>
<comment type="function">
    <text evidence="1">Component of the exocyst complex involved in the docking of exocytic vesicles with fusion sites on the plasma membrane.</text>
</comment>
<evidence type="ECO:0000256" key="8">
    <source>
        <dbReference type="ARBA" id="ARBA00022927"/>
    </source>
</evidence>
<dbReference type="GO" id="GO:0048471">
    <property type="term" value="C:perinuclear region of cytoplasm"/>
    <property type="evidence" value="ECO:0007669"/>
    <property type="project" value="UniProtKB-SubCell"/>
</dbReference>
<dbReference type="Pfam" id="PF16528">
    <property type="entry name" value="Exo84_C"/>
    <property type="match status" value="1"/>
</dbReference>
<dbReference type="Gene3D" id="1.20.58.1220">
    <property type="entry name" value="Exo84p, C-terminal helical domain"/>
    <property type="match status" value="1"/>
</dbReference>
<dbReference type="GO" id="GO:0030426">
    <property type="term" value="C:growth cone"/>
    <property type="evidence" value="ECO:0007669"/>
    <property type="project" value="UniProtKB-SubCell"/>
</dbReference>
<evidence type="ECO:0000256" key="7">
    <source>
        <dbReference type="ARBA" id="ARBA00022483"/>
    </source>
</evidence>
<evidence type="ECO:0000313" key="12">
    <source>
        <dbReference type="Proteomes" id="UP001200034"/>
    </source>
</evidence>
<keyword evidence="6" id="KW-0813">Transport</keyword>
<dbReference type="Gene3D" id="2.30.29.30">
    <property type="entry name" value="Pleckstrin-homology domain (PH domain)/Phosphotyrosine-binding domain (PTB)"/>
    <property type="match status" value="1"/>
</dbReference>
<dbReference type="Pfam" id="PF08700">
    <property type="entry name" value="VPS51_Exo84_N"/>
    <property type="match status" value="1"/>
</dbReference>
<dbReference type="SUPFAM" id="SSF74788">
    <property type="entry name" value="Cullin repeat-like"/>
    <property type="match status" value="1"/>
</dbReference>
<dbReference type="InterPro" id="IPR011993">
    <property type="entry name" value="PH-like_dom_sf"/>
</dbReference>
<feature type="domain" description="PH" evidence="10">
    <location>
        <begin position="161"/>
        <end position="259"/>
    </location>
</feature>
<dbReference type="GO" id="GO:0006887">
    <property type="term" value="P:exocytosis"/>
    <property type="evidence" value="ECO:0007669"/>
    <property type="project" value="UniProtKB-KW"/>
</dbReference>
<comment type="subcellular location">
    <subcellularLocation>
        <location evidence="3">Cell projection</location>
        <location evidence="3">Growth cone</location>
    </subcellularLocation>
    <subcellularLocation>
        <location evidence="2">Cytoplasm</location>
        <location evidence="2">Perinuclear region</location>
    </subcellularLocation>
</comment>
<dbReference type="PANTHER" id="PTHR21426">
    <property type="entry name" value="EXOCYST COMPLEX COMPONENT 8"/>
    <property type="match status" value="1"/>
</dbReference>
<dbReference type="EMBL" id="JAJJHW010003409">
    <property type="protein sequence ID" value="KAH8358993.1"/>
    <property type="molecule type" value="Genomic_DNA"/>
</dbReference>
<feature type="region of interest" description="Disordered" evidence="9">
    <location>
        <begin position="261"/>
        <end position="312"/>
    </location>
</feature>
<dbReference type="InterPro" id="IPR032403">
    <property type="entry name" value="Exo84_C"/>
</dbReference>
<dbReference type="InterPro" id="IPR033961">
    <property type="entry name" value="Exo84"/>
</dbReference>
<dbReference type="InterPro" id="IPR042560">
    <property type="entry name" value="Exo84_C_2"/>
</dbReference>
<evidence type="ECO:0000313" key="11">
    <source>
        <dbReference type="EMBL" id="KAH8358993.1"/>
    </source>
</evidence>
<dbReference type="InterPro" id="IPR001849">
    <property type="entry name" value="PH_domain"/>
</dbReference>
<dbReference type="PROSITE" id="PS50003">
    <property type="entry name" value="PH_DOMAIN"/>
    <property type="match status" value="1"/>
</dbReference>
<dbReference type="PANTHER" id="PTHR21426:SF12">
    <property type="entry name" value="EXOCYST COMPLEX COMPONENT 8"/>
    <property type="match status" value="1"/>
</dbReference>
<proteinExistence type="inferred from homology"/>
<dbReference type="GO" id="GO:0006893">
    <property type="term" value="P:Golgi to plasma membrane transport"/>
    <property type="evidence" value="ECO:0007669"/>
    <property type="project" value="TreeGrafter"/>
</dbReference>
<keyword evidence="8" id="KW-0653">Protein transport</keyword>
<reference evidence="11" key="1">
    <citation type="journal article" date="2021" name="Mol. Ecol. Resour.">
        <title>Phylogenomic analyses of the genus Drosophila reveals genomic signals of climate adaptation.</title>
        <authorList>
            <person name="Li F."/>
            <person name="Rane R.V."/>
            <person name="Luria V."/>
            <person name="Xiong Z."/>
            <person name="Chen J."/>
            <person name="Li Z."/>
            <person name="Catullo R.A."/>
            <person name="Griffin P.C."/>
            <person name="Schiffer M."/>
            <person name="Pearce S."/>
            <person name="Lee S.F."/>
            <person name="McElroy K."/>
            <person name="Stocker A."/>
            <person name="Shirriffs J."/>
            <person name="Cockerell F."/>
            <person name="Coppin C."/>
            <person name="Sgro C.M."/>
            <person name="Karger A."/>
            <person name="Cain J.W."/>
            <person name="Weber J.A."/>
            <person name="Santpere G."/>
            <person name="Kirschner M.W."/>
            <person name="Hoffmann A.A."/>
            <person name="Oakeshott J.G."/>
            <person name="Zhang G."/>
        </authorList>
    </citation>
    <scope>NUCLEOTIDE SEQUENCE</scope>
    <source>
        <strain evidence="11">BGI-SZ-2011g</strain>
    </source>
</reference>
<comment type="caution">
    <text evidence="11">The sequence shown here is derived from an EMBL/GenBank/DDBJ whole genome shotgun (WGS) entry which is preliminary data.</text>
</comment>
<evidence type="ECO:0000256" key="3">
    <source>
        <dbReference type="ARBA" id="ARBA00004624"/>
    </source>
</evidence>
<organism evidence="11 12">
    <name type="scientific">Drosophila rubida</name>
    <dbReference type="NCBI Taxonomy" id="30044"/>
    <lineage>
        <taxon>Eukaryota</taxon>
        <taxon>Metazoa</taxon>
        <taxon>Ecdysozoa</taxon>
        <taxon>Arthropoda</taxon>
        <taxon>Hexapoda</taxon>
        <taxon>Insecta</taxon>
        <taxon>Pterygota</taxon>
        <taxon>Neoptera</taxon>
        <taxon>Endopterygota</taxon>
        <taxon>Diptera</taxon>
        <taxon>Brachycera</taxon>
        <taxon>Muscomorpha</taxon>
        <taxon>Ephydroidea</taxon>
        <taxon>Drosophilidae</taxon>
        <taxon>Drosophila</taxon>
    </lineage>
</organism>
<dbReference type="CDD" id="cd01226">
    <property type="entry name" value="PH_RalBD_exo84"/>
    <property type="match status" value="1"/>
</dbReference>
<dbReference type="GO" id="GO:0015031">
    <property type="term" value="P:protein transport"/>
    <property type="evidence" value="ECO:0007669"/>
    <property type="project" value="UniProtKB-KW"/>
</dbReference>
<name>A0AAD4PHR4_9MUSC</name>
<feature type="compositionally biased region" description="Low complexity" evidence="9">
    <location>
        <begin position="276"/>
        <end position="290"/>
    </location>
</feature>
<dbReference type="SUPFAM" id="SSF50729">
    <property type="entry name" value="PH domain-like"/>
    <property type="match status" value="1"/>
</dbReference>
<evidence type="ECO:0000256" key="1">
    <source>
        <dbReference type="ARBA" id="ARBA00002660"/>
    </source>
</evidence>
<dbReference type="Gene3D" id="1.20.58.1210">
    <property type="entry name" value="Exo84p, N-terminal helical domain"/>
    <property type="match status" value="1"/>
</dbReference>
<evidence type="ECO:0000256" key="4">
    <source>
        <dbReference type="ARBA" id="ARBA00007210"/>
    </source>
</evidence>
<dbReference type="InterPro" id="IPR042561">
    <property type="entry name" value="Exo84_C_1"/>
</dbReference>
<keyword evidence="7" id="KW-0268">Exocytosis</keyword>
<accession>A0AAD4PHR4</accession>
<keyword evidence="12" id="KW-1185">Reference proteome</keyword>